<comment type="caution">
    <text evidence="1">The sequence shown here is derived from an EMBL/GenBank/DDBJ whole genome shotgun (WGS) entry which is preliminary data.</text>
</comment>
<proteinExistence type="predicted"/>
<organism evidence="1 2">
    <name type="scientific">Pan troglodytes</name>
    <name type="common">Chimpanzee</name>
    <dbReference type="NCBI Taxonomy" id="9598"/>
    <lineage>
        <taxon>Eukaryota</taxon>
        <taxon>Metazoa</taxon>
        <taxon>Chordata</taxon>
        <taxon>Craniata</taxon>
        <taxon>Vertebrata</taxon>
        <taxon>Euteleostomi</taxon>
        <taxon>Mammalia</taxon>
        <taxon>Eutheria</taxon>
        <taxon>Euarchontoglires</taxon>
        <taxon>Primates</taxon>
        <taxon>Haplorrhini</taxon>
        <taxon>Catarrhini</taxon>
        <taxon>Hominidae</taxon>
        <taxon>Pan</taxon>
    </lineage>
</organism>
<dbReference type="Proteomes" id="UP000236370">
    <property type="component" value="Unassembled WGS sequence"/>
</dbReference>
<dbReference type="EMBL" id="NBAG03000242">
    <property type="protein sequence ID" value="PNI64016.1"/>
    <property type="molecule type" value="Genomic_DNA"/>
</dbReference>
<dbReference type="PANTHER" id="PTHR46850:SF1">
    <property type="entry name" value="CHROMODOMAIN-HELICASE-DNA-BINDING PROTEIN 9"/>
    <property type="match status" value="1"/>
</dbReference>
<protein>
    <submittedName>
        <fullName evidence="1">CHD9 isoform 18</fullName>
    </submittedName>
</protein>
<reference evidence="1 2" key="1">
    <citation type="submission" date="2017-12" db="EMBL/GenBank/DDBJ databases">
        <title>High-resolution comparative analysis of great ape genomes.</title>
        <authorList>
            <person name="Pollen A."/>
            <person name="Hastie A."/>
            <person name="Hormozdiari F."/>
            <person name="Dougherty M."/>
            <person name="Liu R."/>
            <person name="Chaisson M."/>
            <person name="Hoppe E."/>
            <person name="Hill C."/>
            <person name="Pang A."/>
            <person name="Hillier L."/>
            <person name="Baker C."/>
            <person name="Armstrong J."/>
            <person name="Shendure J."/>
            <person name="Paten B."/>
            <person name="Wilson R."/>
            <person name="Chao H."/>
            <person name="Schneider V."/>
            <person name="Ventura M."/>
            <person name="Kronenberg Z."/>
            <person name="Murali S."/>
            <person name="Gordon D."/>
            <person name="Cantsilieris S."/>
            <person name="Munson K."/>
            <person name="Nelson B."/>
            <person name="Raja A."/>
            <person name="Underwood J."/>
            <person name="Diekhans M."/>
            <person name="Fiddes I."/>
            <person name="Haussler D."/>
            <person name="Eichler E."/>
        </authorList>
    </citation>
    <scope>NUCLEOTIDE SEQUENCE [LARGE SCALE GENOMIC DNA]</scope>
    <source>
        <strain evidence="1">Yerkes chimp pedigree #C0471</strain>
    </source>
</reference>
<dbReference type="PANTHER" id="PTHR46850">
    <property type="entry name" value="CHROMODOMAIN-HELICASE-DNA-BINDING PROTEIN 9"/>
    <property type="match status" value="1"/>
</dbReference>
<accession>A0A2J8MWX2</accession>
<gene>
    <name evidence="1" type="ORF">CK820_G0016711</name>
</gene>
<dbReference type="InterPro" id="IPR051493">
    <property type="entry name" value="CHD"/>
</dbReference>
<feature type="non-terminal residue" evidence="1">
    <location>
        <position position="91"/>
    </location>
</feature>
<evidence type="ECO:0000313" key="1">
    <source>
        <dbReference type="EMBL" id="PNI64016.1"/>
    </source>
</evidence>
<dbReference type="AlphaFoldDB" id="A0A2J8MWX2"/>
<sequence length="91" mass="10451">MTDPMMDFFDDANLFGETLEEENLLHQVESQTEPFTGLDPEDLLQEGLLPHFDESTFGQDNSSHILDHDLDRQFTSHLVTRPSDMAQTQLQ</sequence>
<evidence type="ECO:0000313" key="2">
    <source>
        <dbReference type="Proteomes" id="UP000236370"/>
    </source>
</evidence>
<name>A0A2J8MWX2_PANTR</name>